<protein>
    <submittedName>
        <fullName evidence="2">Uncharacterized protein</fullName>
    </submittedName>
</protein>
<sequence>MVRWNSVLFGRGHFPPTVQDPDFRPGIFPGRTRSENRCGKNSLAVWSDGEETLSRAVDPKTQTGIGQKFSFRLLKGGRGESRPNSEKGPAFVERVSNNGVGGRRHEPTANGGQSTTRHRHPVRRGDGPVGRAGQEEEESHDAPRRRGDGGLRRELDMPPPRHHQDEDAAPEADDRGVPGPVEHEGRRRRIPGRLRGGAAPLVGGGEEGGSGGPREEGRDGQDTSRPVPRRRRGEGSAPRPLGVEEGRSPEADEGGGAAAPSSSGGGAGTRAGPTRRVLDAVPAVPPVRLDDR</sequence>
<feature type="non-terminal residue" evidence="2">
    <location>
        <position position="292"/>
    </location>
</feature>
<keyword evidence="3" id="KW-1185">Reference proteome</keyword>
<feature type="compositionally biased region" description="Basic and acidic residues" evidence="1">
    <location>
        <begin position="162"/>
        <end position="185"/>
    </location>
</feature>
<dbReference type="Proteomes" id="UP000266841">
    <property type="component" value="Unassembled WGS sequence"/>
</dbReference>
<feature type="region of interest" description="Disordered" evidence="1">
    <location>
        <begin position="74"/>
        <end position="292"/>
    </location>
</feature>
<evidence type="ECO:0000313" key="2">
    <source>
        <dbReference type="EMBL" id="EJK54394.1"/>
    </source>
</evidence>
<dbReference type="AlphaFoldDB" id="K0RPY1"/>
<comment type="caution">
    <text evidence="2">The sequence shown here is derived from an EMBL/GenBank/DDBJ whole genome shotgun (WGS) entry which is preliminary data.</text>
</comment>
<organism evidence="2 3">
    <name type="scientific">Thalassiosira oceanica</name>
    <name type="common">Marine diatom</name>
    <dbReference type="NCBI Taxonomy" id="159749"/>
    <lineage>
        <taxon>Eukaryota</taxon>
        <taxon>Sar</taxon>
        <taxon>Stramenopiles</taxon>
        <taxon>Ochrophyta</taxon>
        <taxon>Bacillariophyta</taxon>
        <taxon>Coscinodiscophyceae</taxon>
        <taxon>Thalassiosirophycidae</taxon>
        <taxon>Thalassiosirales</taxon>
        <taxon>Thalassiosiraceae</taxon>
        <taxon>Thalassiosira</taxon>
    </lineage>
</organism>
<evidence type="ECO:0000313" key="3">
    <source>
        <dbReference type="Proteomes" id="UP000266841"/>
    </source>
</evidence>
<evidence type="ECO:0000256" key="1">
    <source>
        <dbReference type="SAM" id="MobiDB-lite"/>
    </source>
</evidence>
<gene>
    <name evidence="2" type="ORF">THAOC_25982</name>
</gene>
<reference evidence="2 3" key="1">
    <citation type="journal article" date="2012" name="Genome Biol.">
        <title>Genome and low-iron response of an oceanic diatom adapted to chronic iron limitation.</title>
        <authorList>
            <person name="Lommer M."/>
            <person name="Specht M."/>
            <person name="Roy A.S."/>
            <person name="Kraemer L."/>
            <person name="Andreson R."/>
            <person name="Gutowska M.A."/>
            <person name="Wolf J."/>
            <person name="Bergner S.V."/>
            <person name="Schilhabel M.B."/>
            <person name="Klostermeier U.C."/>
            <person name="Beiko R.G."/>
            <person name="Rosenstiel P."/>
            <person name="Hippler M."/>
            <person name="Laroche J."/>
        </authorList>
    </citation>
    <scope>NUCLEOTIDE SEQUENCE [LARGE SCALE GENOMIC DNA]</scope>
    <source>
        <strain evidence="2 3">CCMP1005</strain>
    </source>
</reference>
<name>K0RPY1_THAOC</name>
<feature type="compositionally biased region" description="Basic and acidic residues" evidence="1">
    <location>
        <begin position="213"/>
        <end position="222"/>
    </location>
</feature>
<dbReference type="EMBL" id="AGNL01035876">
    <property type="protein sequence ID" value="EJK54394.1"/>
    <property type="molecule type" value="Genomic_DNA"/>
</dbReference>
<feature type="compositionally biased region" description="Basic and acidic residues" evidence="1">
    <location>
        <begin position="140"/>
        <end position="156"/>
    </location>
</feature>
<proteinExistence type="predicted"/>
<accession>K0RPY1</accession>
<feature type="compositionally biased region" description="Gly residues" evidence="1">
    <location>
        <begin position="202"/>
        <end position="212"/>
    </location>
</feature>